<dbReference type="Proteomes" id="UP000233727">
    <property type="component" value="Unassembled WGS sequence"/>
</dbReference>
<dbReference type="AlphaFoldDB" id="A0A2N3QE58"/>
<accession>A0A2N3QE58</accession>
<evidence type="ECO:0000313" key="3">
    <source>
        <dbReference type="Proteomes" id="UP000233727"/>
    </source>
</evidence>
<sequence>MSEETQGTQDLFDSLYAGDVKDDDWPGPDRDDRADGPAADTTNGEDMPEGRPAGWNAGLERAYRREARALRRRLADQANGTDDQQERSERAYRELDELVNRKYHDLTGEDLPKAMARNLEQLLTLITQAPFHEPERGPGLWAKMPQDTIQEMVEARPVDLTGDPSRTEIDLMMLHTIRMGRFLTTHYPAWARTLPACWIRHDDVVQEVYALKCYMDMVVASPNGGMYAPSLQAAIAGALERVKADLTAGDANAQGHAHHLSATEDVQREDARMAEYRSWHERSGGWQAEPPFEPGWRYMSADQAVTEATDLATPTRTDAAQDDVGRDDGLRGRIDGWRAEAGNLRSRYEQADGPAEREQAAAGARHVEENVRRAWLEYTAREALSRDRLDRMSTAAARMLHDGAAPGMDASARATLEQLVDRARRIIREHGRSTQDEHYEPVSASLEDDLSGRIERLIDGDPSLVFDRIDTSLDRFASTIGGVA</sequence>
<feature type="compositionally biased region" description="Basic and acidic residues" evidence="1">
    <location>
        <begin position="19"/>
        <end position="35"/>
    </location>
</feature>
<dbReference type="RefSeq" id="WP_101455439.1">
    <property type="nucleotide sequence ID" value="NZ_PCGY01000024.1"/>
</dbReference>
<evidence type="ECO:0000256" key="1">
    <source>
        <dbReference type="SAM" id="MobiDB-lite"/>
    </source>
</evidence>
<feature type="region of interest" description="Disordered" evidence="1">
    <location>
        <begin position="1"/>
        <end position="58"/>
    </location>
</feature>
<comment type="caution">
    <text evidence="2">The sequence shown here is derived from an EMBL/GenBank/DDBJ whole genome shotgun (WGS) entry which is preliminary data.</text>
</comment>
<gene>
    <name evidence="2" type="ORF">CQR47_1790</name>
</gene>
<feature type="compositionally biased region" description="Polar residues" evidence="1">
    <location>
        <begin position="1"/>
        <end position="11"/>
    </location>
</feature>
<dbReference type="EMBL" id="PCGY01000024">
    <property type="protein sequence ID" value="PKU88441.1"/>
    <property type="molecule type" value="Genomic_DNA"/>
</dbReference>
<proteinExistence type="predicted"/>
<organism evidence="2 3">
    <name type="scientific">Bifidobacterium thermophilum</name>
    <dbReference type="NCBI Taxonomy" id="33905"/>
    <lineage>
        <taxon>Bacteria</taxon>
        <taxon>Bacillati</taxon>
        <taxon>Actinomycetota</taxon>
        <taxon>Actinomycetes</taxon>
        <taxon>Bifidobacteriales</taxon>
        <taxon>Bifidobacteriaceae</taxon>
        <taxon>Bifidobacterium</taxon>
    </lineage>
</organism>
<reference evidence="2 3" key="1">
    <citation type="submission" date="2017-10" db="EMBL/GenBank/DDBJ databases">
        <title>Bifidobacterium genomics.</title>
        <authorList>
            <person name="Lugli G.A."/>
            <person name="Milani C."/>
            <person name="Mancabelli L."/>
        </authorList>
    </citation>
    <scope>NUCLEOTIDE SEQUENCE [LARGE SCALE GENOMIC DNA]</scope>
    <source>
        <strain evidence="2 3">1542B</strain>
    </source>
</reference>
<protein>
    <submittedName>
        <fullName evidence="2">LysR family transcriptional regulator</fullName>
    </submittedName>
</protein>
<name>A0A2N3QE58_9BIFI</name>
<evidence type="ECO:0000313" key="2">
    <source>
        <dbReference type="EMBL" id="PKU88441.1"/>
    </source>
</evidence>